<sequence length="105" mass="12914">MIKYETLKDPDMGGLVYESVPRKMLWPYPLEIVAVPKQGDIVDAWYKEAWWIGRLIHRVENLFAVYFDRSDEYHFIKRSKFRIHQKCTTEDPTCWVYYRNYYTMY</sequence>
<organism evidence="1 2">
    <name type="scientific">Cichorium intybus</name>
    <name type="common">Chicory</name>
    <dbReference type="NCBI Taxonomy" id="13427"/>
    <lineage>
        <taxon>Eukaryota</taxon>
        <taxon>Viridiplantae</taxon>
        <taxon>Streptophyta</taxon>
        <taxon>Embryophyta</taxon>
        <taxon>Tracheophyta</taxon>
        <taxon>Spermatophyta</taxon>
        <taxon>Magnoliopsida</taxon>
        <taxon>eudicotyledons</taxon>
        <taxon>Gunneridae</taxon>
        <taxon>Pentapetalae</taxon>
        <taxon>asterids</taxon>
        <taxon>campanulids</taxon>
        <taxon>Asterales</taxon>
        <taxon>Asteraceae</taxon>
        <taxon>Cichorioideae</taxon>
        <taxon>Cichorieae</taxon>
        <taxon>Cichoriinae</taxon>
        <taxon>Cichorium</taxon>
    </lineage>
</organism>
<keyword evidence="2" id="KW-1185">Reference proteome</keyword>
<proteinExistence type="predicted"/>
<dbReference type="Proteomes" id="UP001055811">
    <property type="component" value="Linkage Group LG02"/>
</dbReference>
<accession>A0ACB9GBS4</accession>
<comment type="caution">
    <text evidence="1">The sequence shown here is derived from an EMBL/GenBank/DDBJ whole genome shotgun (WGS) entry which is preliminary data.</text>
</comment>
<protein>
    <submittedName>
        <fullName evidence="1">Uncharacterized protein</fullName>
    </submittedName>
</protein>
<evidence type="ECO:0000313" key="2">
    <source>
        <dbReference type="Proteomes" id="UP001055811"/>
    </source>
</evidence>
<dbReference type="EMBL" id="CM042010">
    <property type="protein sequence ID" value="KAI3780526.1"/>
    <property type="molecule type" value="Genomic_DNA"/>
</dbReference>
<reference evidence="2" key="1">
    <citation type="journal article" date="2022" name="Mol. Ecol. Resour.">
        <title>The genomes of chicory, endive, great burdock and yacon provide insights into Asteraceae palaeo-polyploidization history and plant inulin production.</title>
        <authorList>
            <person name="Fan W."/>
            <person name="Wang S."/>
            <person name="Wang H."/>
            <person name="Wang A."/>
            <person name="Jiang F."/>
            <person name="Liu H."/>
            <person name="Zhao H."/>
            <person name="Xu D."/>
            <person name="Zhang Y."/>
        </authorList>
    </citation>
    <scope>NUCLEOTIDE SEQUENCE [LARGE SCALE GENOMIC DNA]</scope>
    <source>
        <strain evidence="2">cv. Punajuju</strain>
    </source>
</reference>
<evidence type="ECO:0000313" key="1">
    <source>
        <dbReference type="EMBL" id="KAI3780526.1"/>
    </source>
</evidence>
<name>A0ACB9GBS4_CICIN</name>
<gene>
    <name evidence="1" type="ORF">L2E82_10508</name>
</gene>
<reference evidence="1 2" key="2">
    <citation type="journal article" date="2022" name="Mol. Ecol. Resour.">
        <title>The genomes of chicory, endive, great burdock and yacon provide insights into Asteraceae paleo-polyploidization history and plant inulin production.</title>
        <authorList>
            <person name="Fan W."/>
            <person name="Wang S."/>
            <person name="Wang H."/>
            <person name="Wang A."/>
            <person name="Jiang F."/>
            <person name="Liu H."/>
            <person name="Zhao H."/>
            <person name="Xu D."/>
            <person name="Zhang Y."/>
        </authorList>
    </citation>
    <scope>NUCLEOTIDE SEQUENCE [LARGE SCALE GENOMIC DNA]</scope>
    <source>
        <strain evidence="2">cv. Punajuju</strain>
        <tissue evidence="1">Leaves</tissue>
    </source>
</reference>